<reference evidence="2" key="1">
    <citation type="journal article" date="2005" name="Nature">
        <title>The map-based sequence of the rice genome.</title>
        <authorList>
            <consortium name="International rice genome sequencing project (IRGSP)"/>
            <person name="Matsumoto T."/>
            <person name="Wu J."/>
            <person name="Kanamori H."/>
            <person name="Katayose Y."/>
            <person name="Fujisawa M."/>
            <person name="Namiki N."/>
            <person name="Mizuno H."/>
            <person name="Yamamoto K."/>
            <person name="Antonio B.A."/>
            <person name="Baba T."/>
            <person name="Sakata K."/>
            <person name="Nagamura Y."/>
            <person name="Aoki H."/>
            <person name="Arikawa K."/>
            <person name="Arita K."/>
            <person name="Bito T."/>
            <person name="Chiden Y."/>
            <person name="Fujitsuka N."/>
            <person name="Fukunaka R."/>
            <person name="Hamada M."/>
            <person name="Harada C."/>
            <person name="Hayashi A."/>
            <person name="Hijishita S."/>
            <person name="Honda M."/>
            <person name="Hosokawa S."/>
            <person name="Ichikawa Y."/>
            <person name="Idonuma A."/>
            <person name="Iijima M."/>
            <person name="Ikeda M."/>
            <person name="Ikeno M."/>
            <person name="Ito K."/>
            <person name="Ito S."/>
            <person name="Ito T."/>
            <person name="Ito Y."/>
            <person name="Ito Y."/>
            <person name="Iwabuchi A."/>
            <person name="Kamiya K."/>
            <person name="Karasawa W."/>
            <person name="Kurita K."/>
            <person name="Katagiri S."/>
            <person name="Kikuta A."/>
            <person name="Kobayashi H."/>
            <person name="Kobayashi N."/>
            <person name="Machita K."/>
            <person name="Maehara T."/>
            <person name="Masukawa M."/>
            <person name="Mizubayashi T."/>
            <person name="Mukai Y."/>
            <person name="Nagasaki H."/>
            <person name="Nagata Y."/>
            <person name="Naito S."/>
            <person name="Nakashima M."/>
            <person name="Nakama Y."/>
            <person name="Nakamichi Y."/>
            <person name="Nakamura M."/>
            <person name="Meguro A."/>
            <person name="Negishi M."/>
            <person name="Ohta I."/>
            <person name="Ohta T."/>
            <person name="Okamoto M."/>
            <person name="Ono N."/>
            <person name="Saji S."/>
            <person name="Sakaguchi M."/>
            <person name="Sakai K."/>
            <person name="Shibata M."/>
            <person name="Shimokawa T."/>
            <person name="Song J."/>
            <person name="Takazaki Y."/>
            <person name="Terasawa K."/>
            <person name="Tsugane M."/>
            <person name="Tsuji K."/>
            <person name="Ueda S."/>
            <person name="Waki K."/>
            <person name="Yamagata H."/>
            <person name="Yamamoto M."/>
            <person name="Yamamoto S."/>
            <person name="Yamane H."/>
            <person name="Yoshiki S."/>
            <person name="Yoshihara R."/>
            <person name="Yukawa K."/>
            <person name="Zhong H."/>
            <person name="Yano M."/>
            <person name="Yuan Q."/>
            <person name="Ouyang S."/>
            <person name="Liu J."/>
            <person name="Jones K.M."/>
            <person name="Gansberger K."/>
            <person name="Moffat K."/>
            <person name="Hill J."/>
            <person name="Bera J."/>
            <person name="Fadrosh D."/>
            <person name="Jin S."/>
            <person name="Johri S."/>
            <person name="Kim M."/>
            <person name="Overton L."/>
            <person name="Reardon M."/>
            <person name="Tsitrin T."/>
            <person name="Vuong H."/>
            <person name="Weaver B."/>
            <person name="Ciecko A."/>
            <person name="Tallon L."/>
            <person name="Jackson J."/>
            <person name="Pai G."/>
            <person name="Aken S.V."/>
            <person name="Utterback T."/>
            <person name="Reidmuller S."/>
            <person name="Feldblyum T."/>
            <person name="Hsiao J."/>
            <person name="Zismann V."/>
            <person name="Iobst S."/>
            <person name="de Vazeille A.R."/>
            <person name="Buell C.R."/>
            <person name="Ying K."/>
            <person name="Li Y."/>
            <person name="Lu T."/>
            <person name="Huang Y."/>
            <person name="Zhao Q."/>
            <person name="Feng Q."/>
            <person name="Zhang L."/>
            <person name="Zhu J."/>
            <person name="Weng Q."/>
            <person name="Mu J."/>
            <person name="Lu Y."/>
            <person name="Fan D."/>
            <person name="Liu Y."/>
            <person name="Guan J."/>
            <person name="Zhang Y."/>
            <person name="Yu S."/>
            <person name="Liu X."/>
            <person name="Zhang Y."/>
            <person name="Hong G."/>
            <person name="Han B."/>
            <person name="Choisne N."/>
            <person name="Demange N."/>
            <person name="Orjeda G."/>
            <person name="Samain S."/>
            <person name="Cattolico L."/>
            <person name="Pelletier E."/>
            <person name="Couloux A."/>
            <person name="Segurens B."/>
            <person name="Wincker P."/>
            <person name="D'Hont A."/>
            <person name="Scarpelli C."/>
            <person name="Weissenbach J."/>
            <person name="Salanoubat M."/>
            <person name="Quetier F."/>
            <person name="Yu Y."/>
            <person name="Kim H.R."/>
            <person name="Rambo T."/>
            <person name="Currie J."/>
            <person name="Collura K."/>
            <person name="Luo M."/>
            <person name="Yang T."/>
            <person name="Ammiraju J.S.S."/>
            <person name="Engler F."/>
            <person name="Soderlund C."/>
            <person name="Wing R.A."/>
            <person name="Palmer L.E."/>
            <person name="de la Bastide M."/>
            <person name="Spiegel L."/>
            <person name="Nascimento L."/>
            <person name="Zutavern T."/>
            <person name="O'Shaughnessy A."/>
            <person name="Dike S."/>
            <person name="Dedhia N."/>
            <person name="Preston R."/>
            <person name="Balija V."/>
            <person name="McCombie W.R."/>
            <person name="Chow T."/>
            <person name="Chen H."/>
            <person name="Chung M."/>
            <person name="Chen C."/>
            <person name="Shaw J."/>
            <person name="Wu H."/>
            <person name="Hsiao K."/>
            <person name="Chao Y."/>
            <person name="Chu M."/>
            <person name="Cheng C."/>
            <person name="Hour A."/>
            <person name="Lee P."/>
            <person name="Lin S."/>
            <person name="Lin Y."/>
            <person name="Liou J."/>
            <person name="Liu S."/>
            <person name="Hsing Y."/>
            <person name="Raghuvanshi S."/>
            <person name="Mohanty A."/>
            <person name="Bharti A.K."/>
            <person name="Gaur A."/>
            <person name="Gupta V."/>
            <person name="Kumar D."/>
            <person name="Ravi V."/>
            <person name="Vij S."/>
            <person name="Kapur A."/>
            <person name="Khurana P."/>
            <person name="Khurana P."/>
            <person name="Khurana J.P."/>
            <person name="Tyagi A.K."/>
            <person name="Gaikwad K."/>
            <person name="Singh A."/>
            <person name="Dalal V."/>
            <person name="Srivastava S."/>
            <person name="Dixit A."/>
            <person name="Pal A.K."/>
            <person name="Ghazi I.A."/>
            <person name="Yadav M."/>
            <person name="Pandit A."/>
            <person name="Bhargava A."/>
            <person name="Sureshbabu K."/>
            <person name="Batra K."/>
            <person name="Sharma T.R."/>
            <person name="Mohapatra T."/>
            <person name="Singh N.K."/>
            <person name="Messing J."/>
            <person name="Nelson A.B."/>
            <person name="Fuks G."/>
            <person name="Kavchok S."/>
            <person name="Keizer G."/>
            <person name="Linton E."/>
            <person name="Llaca V."/>
            <person name="Song R."/>
            <person name="Tanyolac B."/>
            <person name="Young S."/>
            <person name="Ho-Il K."/>
            <person name="Hahn J.H."/>
            <person name="Sangsakoo G."/>
            <person name="Vanavichit A."/>
            <person name="de Mattos Luiz.A.T."/>
            <person name="Zimmer P.D."/>
            <person name="Malone G."/>
            <person name="Dellagostin O."/>
            <person name="de Oliveira A.C."/>
            <person name="Bevan M."/>
            <person name="Bancroft I."/>
            <person name="Minx P."/>
            <person name="Cordum H."/>
            <person name="Wilson R."/>
            <person name="Cheng Z."/>
            <person name="Jin W."/>
            <person name="Jiang J."/>
            <person name="Leong S.A."/>
            <person name="Iwama H."/>
            <person name="Gojobori T."/>
            <person name="Itoh T."/>
            <person name="Niimura Y."/>
            <person name="Fujii Y."/>
            <person name="Habara T."/>
            <person name="Sakai H."/>
            <person name="Sato Y."/>
            <person name="Wilson G."/>
            <person name="Kumar K."/>
            <person name="McCouch S."/>
            <person name="Juretic N."/>
            <person name="Hoen D."/>
            <person name="Wright S."/>
            <person name="Bruskiewich R."/>
            <person name="Bureau T."/>
            <person name="Miyao A."/>
            <person name="Hirochika H."/>
            <person name="Nishikawa T."/>
            <person name="Kadowaki K."/>
            <person name="Sugiura M."/>
            <person name="Burr B."/>
            <person name="Sasaki T."/>
        </authorList>
    </citation>
    <scope>NUCLEOTIDE SEQUENCE [LARGE SCALE GENOMIC DNA]</scope>
    <source>
        <strain evidence="2">cv. Nipponbare</strain>
    </source>
</reference>
<dbReference type="InParanoid" id="A0A0P0XSC8"/>
<keyword evidence="2" id="KW-1185">Reference proteome</keyword>
<proteinExistence type="predicted"/>
<dbReference type="PaxDb" id="39947-A0A0P0XSC8"/>
<reference evidence="1 2" key="2">
    <citation type="journal article" date="2013" name="Plant Cell Physiol.">
        <title>Rice Annotation Project Database (RAP-DB): an integrative and interactive database for rice genomics.</title>
        <authorList>
            <person name="Sakai H."/>
            <person name="Lee S.S."/>
            <person name="Tanaka T."/>
            <person name="Numa H."/>
            <person name="Kim J."/>
            <person name="Kawahara Y."/>
            <person name="Wakimoto H."/>
            <person name="Yang C.C."/>
            <person name="Iwamoto M."/>
            <person name="Abe T."/>
            <person name="Yamada Y."/>
            <person name="Muto A."/>
            <person name="Inokuchi H."/>
            <person name="Ikemura T."/>
            <person name="Matsumoto T."/>
            <person name="Sasaki T."/>
            <person name="Itoh T."/>
        </authorList>
    </citation>
    <scope>NUCLEOTIDE SEQUENCE [LARGE SCALE GENOMIC DNA]</scope>
    <source>
        <strain evidence="2">cv. Nipponbare</strain>
    </source>
</reference>
<reference evidence="1 2" key="3">
    <citation type="journal article" date="2013" name="Rice">
        <title>Improvement of the Oryza sativa Nipponbare reference genome using next generation sequence and optical map data.</title>
        <authorList>
            <person name="Kawahara Y."/>
            <person name="de la Bastide M."/>
            <person name="Hamilton J.P."/>
            <person name="Kanamori H."/>
            <person name="McCombie W.R."/>
            <person name="Ouyang S."/>
            <person name="Schwartz D.C."/>
            <person name="Tanaka T."/>
            <person name="Wu J."/>
            <person name="Zhou S."/>
            <person name="Childs K.L."/>
            <person name="Davidson R.M."/>
            <person name="Lin H."/>
            <person name="Quesada-Ocampo L."/>
            <person name="Vaillancourt B."/>
            <person name="Sakai H."/>
            <person name="Lee S.S."/>
            <person name="Kim J."/>
            <person name="Numa H."/>
            <person name="Itoh T."/>
            <person name="Buell C.R."/>
            <person name="Matsumoto T."/>
        </authorList>
    </citation>
    <scope>NUCLEOTIDE SEQUENCE [LARGE SCALE GENOMIC DNA]</scope>
    <source>
        <strain evidence="2">cv. Nipponbare</strain>
    </source>
</reference>
<dbReference type="EMBL" id="AP014966">
    <property type="protein sequence ID" value="BAT10035.1"/>
    <property type="molecule type" value="Genomic_DNA"/>
</dbReference>
<dbReference type="Proteomes" id="UP000059680">
    <property type="component" value="Chromosome 10"/>
</dbReference>
<protein>
    <submittedName>
        <fullName evidence="1">Os10g0165900 protein</fullName>
    </submittedName>
</protein>
<name>A0A0P0XSC8_ORYSJ</name>
<evidence type="ECO:0000313" key="1">
    <source>
        <dbReference type="EMBL" id="BAT10035.1"/>
    </source>
</evidence>
<accession>A0A0P0XSC8</accession>
<evidence type="ECO:0000313" key="2">
    <source>
        <dbReference type="Proteomes" id="UP000059680"/>
    </source>
</evidence>
<gene>
    <name evidence="1" type="ordered locus">Os10g0165900</name>
    <name evidence="1" type="ORF">OSNPB_100165900</name>
</gene>
<organism evidence="1 2">
    <name type="scientific">Oryza sativa subsp. japonica</name>
    <name type="common">Rice</name>
    <dbReference type="NCBI Taxonomy" id="39947"/>
    <lineage>
        <taxon>Eukaryota</taxon>
        <taxon>Viridiplantae</taxon>
        <taxon>Streptophyta</taxon>
        <taxon>Embryophyta</taxon>
        <taxon>Tracheophyta</taxon>
        <taxon>Spermatophyta</taxon>
        <taxon>Magnoliopsida</taxon>
        <taxon>Liliopsida</taxon>
        <taxon>Poales</taxon>
        <taxon>Poaceae</taxon>
        <taxon>BOP clade</taxon>
        <taxon>Oryzoideae</taxon>
        <taxon>Oryzeae</taxon>
        <taxon>Oryzinae</taxon>
        <taxon>Oryza</taxon>
        <taxon>Oryza sativa</taxon>
    </lineage>
</organism>
<dbReference type="AlphaFoldDB" id="A0A0P0XSC8"/>
<sequence>MKCGCRMKKCPYGGIGLTLADLSSGGGGGGGGIGLAAGLTGEVAAALDEEVGGHFRMADIAWGPIRATRPAGLHLRLPHRVPHVQQPLRRLQLRWRSVSPAATASMAAAVVEATTSTVASCRATSSMVVGE</sequence>